<gene>
    <name evidence="2" type="primary">nfdA_2</name>
    <name evidence="2" type="ORF">C772_01848</name>
</gene>
<keyword evidence="3" id="KW-1185">Reference proteome</keyword>
<proteinExistence type="predicted"/>
<comment type="caution">
    <text evidence="2">The sequence shown here is derived from an EMBL/GenBank/DDBJ whole genome shotgun (WGS) entry which is preliminary data.</text>
</comment>
<dbReference type="Gene3D" id="2.30.40.10">
    <property type="entry name" value="Urease, subunit C, domain 1"/>
    <property type="match status" value="1"/>
</dbReference>
<evidence type="ECO:0000313" key="2">
    <source>
        <dbReference type="EMBL" id="EMR06203.1"/>
    </source>
</evidence>
<sequence length="564" mass="61767">MRKFRKIQRSRRQSDAGSAWKGNDIMAKELFINGEVITVNSQNEIAEAVAIEDGKVLAVGTAEDILKLQDGEAAVTDLEGRTLMPGIIESHIHTTMYGANVLAVSCKDPGIRSIPDLLDKLKEQAASVPEGQWVRAWGFNENAIGEGRFPTREELDGVTDKHPVMVVRACGHISAVNSRGLAIGGITRNTPDPEGGTIGRDADGEPDGRLIENAHMNLYQLAAHTRDEIREAHRVASGHFAEKGITAVHDATGYGIENIEALREDAEEGVIAQRVYAMVGALNNPDKVVRHYLEKDIRTGEGNDRFRYGPVKVFLDGSSSGPTVWTTEPYTSDPENYGIHYMTQEELDELFVPAHEKGWQITAHAQGDAAIDQLLNTIDKALRLHPREDARHRIEHAGLARKDQVQRMKELGAVPTPNPAFFYEYGDGYVKNYGQRAQNMYPLASYREAGVPATLTADCPVTDFNPMRGIHSAITRKAPSGQVVGEAERIGLLDAIRCCTINAAYSGFSEERTGSIEPGKLADLAILDRSILTAEIDDIPEILVDRTIIGGETVFERSGEAVRS</sequence>
<dbReference type="EMBL" id="AOFT01000008">
    <property type="protein sequence ID" value="EMR06203.1"/>
    <property type="molecule type" value="Genomic_DNA"/>
</dbReference>
<dbReference type="Gene3D" id="3.20.20.140">
    <property type="entry name" value="Metal-dependent hydrolases"/>
    <property type="match status" value="1"/>
</dbReference>
<accession>M7NC95</accession>
<dbReference type="CDD" id="cd01300">
    <property type="entry name" value="YtcJ_like"/>
    <property type="match status" value="1"/>
</dbReference>
<dbReference type="PATRIC" id="fig|1235279.3.peg.1848"/>
<dbReference type="SUPFAM" id="SSF51556">
    <property type="entry name" value="Metallo-dependent hydrolases"/>
    <property type="match status" value="1"/>
</dbReference>
<name>M7NC95_9BACL</name>
<dbReference type="Pfam" id="PF07969">
    <property type="entry name" value="Amidohydro_3"/>
    <property type="match status" value="1"/>
</dbReference>
<dbReference type="EC" id="3.5.1.91" evidence="2"/>
<evidence type="ECO:0000259" key="1">
    <source>
        <dbReference type="Pfam" id="PF07969"/>
    </source>
</evidence>
<dbReference type="GO" id="GO:0016810">
    <property type="term" value="F:hydrolase activity, acting on carbon-nitrogen (but not peptide) bonds"/>
    <property type="evidence" value="ECO:0007669"/>
    <property type="project" value="InterPro"/>
</dbReference>
<organism evidence="2 3">
    <name type="scientific">Bhargavaea cecembensis DSE10</name>
    <dbReference type="NCBI Taxonomy" id="1235279"/>
    <lineage>
        <taxon>Bacteria</taxon>
        <taxon>Bacillati</taxon>
        <taxon>Bacillota</taxon>
        <taxon>Bacilli</taxon>
        <taxon>Bacillales</taxon>
        <taxon>Caryophanaceae</taxon>
        <taxon>Bhargavaea</taxon>
    </lineage>
</organism>
<keyword evidence="2" id="KW-0378">Hydrolase</keyword>
<dbReference type="PANTHER" id="PTHR22642">
    <property type="entry name" value="IMIDAZOLONEPROPIONASE"/>
    <property type="match status" value="1"/>
</dbReference>
<evidence type="ECO:0000313" key="3">
    <source>
        <dbReference type="Proteomes" id="UP000011919"/>
    </source>
</evidence>
<feature type="domain" description="Amidohydrolase 3" evidence="1">
    <location>
        <begin position="75"/>
        <end position="555"/>
    </location>
</feature>
<dbReference type="SUPFAM" id="SSF51338">
    <property type="entry name" value="Composite domain of metallo-dependent hydrolases"/>
    <property type="match status" value="1"/>
</dbReference>
<reference evidence="2 3" key="1">
    <citation type="journal article" date="2013" name="Genome Announc.">
        <title>Draft Genome Sequence of Bhargavaea cecembensis Strain DSE10T, Isolated from a Deep-Sea Sediment Sample Collected at a Depth of 5,904 m from the Chagos-Laccadive Ridge System in the Indian Ocean.</title>
        <authorList>
            <person name="Shivaji S."/>
            <person name="Ara S."/>
            <person name="Begum Z."/>
            <person name="Ruth M."/>
            <person name="Singh A."/>
            <person name="Kumar Pinnaka A."/>
        </authorList>
    </citation>
    <scope>NUCLEOTIDE SEQUENCE [LARGE SCALE GENOMIC DNA]</scope>
    <source>
        <strain evidence="2 3">DSE10</strain>
    </source>
</reference>
<protein>
    <submittedName>
        <fullName evidence="2">N-substituted formamide deformylase</fullName>
        <ecNumber evidence="2">3.5.1.91</ecNumber>
    </submittedName>
</protein>
<dbReference type="STRING" id="1235279.C772_01848"/>
<dbReference type="Gene3D" id="3.10.310.70">
    <property type="match status" value="1"/>
</dbReference>
<dbReference type="PANTHER" id="PTHR22642:SF2">
    <property type="entry name" value="PROTEIN LONG AFTER FAR-RED 3"/>
    <property type="match status" value="1"/>
</dbReference>
<dbReference type="InterPro" id="IPR032466">
    <property type="entry name" value="Metal_Hydrolase"/>
</dbReference>
<dbReference type="InterPro" id="IPR013108">
    <property type="entry name" value="Amidohydro_3"/>
</dbReference>
<dbReference type="eggNOG" id="COG1574">
    <property type="taxonomic scope" value="Bacteria"/>
</dbReference>
<dbReference type="InterPro" id="IPR033932">
    <property type="entry name" value="YtcJ-like"/>
</dbReference>
<dbReference type="InterPro" id="IPR011059">
    <property type="entry name" value="Metal-dep_hydrolase_composite"/>
</dbReference>
<dbReference type="AlphaFoldDB" id="M7NC95"/>
<dbReference type="Proteomes" id="UP000011919">
    <property type="component" value="Unassembled WGS sequence"/>
</dbReference>